<dbReference type="NCBIfam" id="TIGR01639">
    <property type="entry name" value="P_fal_TIGR01639"/>
    <property type="match status" value="1"/>
</dbReference>
<organism evidence="3 4">
    <name type="scientific">Plasmodium reichenowi</name>
    <dbReference type="NCBI Taxonomy" id="5854"/>
    <lineage>
        <taxon>Eukaryota</taxon>
        <taxon>Sar</taxon>
        <taxon>Alveolata</taxon>
        <taxon>Apicomplexa</taxon>
        <taxon>Aconoidasida</taxon>
        <taxon>Haemosporida</taxon>
        <taxon>Plasmodiidae</taxon>
        <taxon>Plasmodium</taxon>
        <taxon>Plasmodium (Laverania)</taxon>
    </lineage>
</organism>
<keyword evidence="1" id="KW-0472">Membrane</keyword>
<dbReference type="VEuPathDB" id="PlasmoDB:PRG01_0909100"/>
<dbReference type="EMBL" id="HG810753">
    <property type="protein sequence ID" value="CDO62100.1"/>
    <property type="molecule type" value="Genomic_DNA"/>
</dbReference>
<dbReference type="InterPro" id="IPR044885">
    <property type="entry name" value="PRESA_N_sf"/>
</dbReference>
<reference evidence="3" key="1">
    <citation type="submission" date="2014-01" db="EMBL/GenBank/DDBJ databases">
        <authorList>
            <person name="Aslett M."/>
        </authorList>
    </citation>
    <scope>NUCLEOTIDE SEQUENCE</scope>
    <source>
        <strain evidence="3">CDC</strain>
    </source>
</reference>
<feature type="transmembrane region" description="Helical" evidence="1">
    <location>
        <begin position="30"/>
        <end position="49"/>
    </location>
</feature>
<evidence type="ECO:0000256" key="1">
    <source>
        <dbReference type="SAM" id="Phobius"/>
    </source>
</evidence>
<evidence type="ECO:0000313" key="4">
    <source>
        <dbReference type="Proteomes" id="UP000027581"/>
    </source>
</evidence>
<dbReference type="AlphaFoldDB" id="A0A060RMV1"/>
<reference evidence="3" key="2">
    <citation type="submission" date="2014-05" db="EMBL/GenBank/DDBJ databases">
        <title>The genome sequences of chimpanzee malaria parasites reveal the path to human adaptation.</title>
        <authorList>
            <person name="Otto T.D."/>
            <person name="Rayner J.C."/>
            <person name="Boehme U."/>
            <person name="Pain A."/>
            <person name="Spottiswoode N."/>
            <person name="Sanders M."/>
            <person name="Quail M."/>
            <person name="Ollomo B."/>
            <person name="Renaud F."/>
            <person name="Thomas A.W."/>
            <person name="Prugnolle F."/>
            <person name="Conway D.J."/>
            <person name="Newbold C."/>
            <person name="Berriman M."/>
        </authorList>
    </citation>
    <scope>NUCLEOTIDE SEQUENCE [LARGE SCALE GENOMIC DNA]</scope>
    <source>
        <strain evidence="3">CDC</strain>
    </source>
</reference>
<dbReference type="Proteomes" id="UP000027581">
    <property type="component" value="Unassembled WGS sequence"/>
</dbReference>
<dbReference type="VEuPathDB" id="PlasmoDB:PRCDC_0013600"/>
<dbReference type="InterPro" id="IPR006526">
    <property type="entry name" value="Export_prot_PHISTa/b/c"/>
</dbReference>
<gene>
    <name evidence="3" type="ORF">PRCDC_0013600</name>
</gene>
<name>A0A060RMV1_PLARE</name>
<dbReference type="Gene3D" id="6.10.280.180">
    <property type="entry name" value="Plasmodium RESA, N-terminal helical domain"/>
    <property type="match status" value="1"/>
</dbReference>
<evidence type="ECO:0000259" key="2">
    <source>
        <dbReference type="Pfam" id="PF09687"/>
    </source>
</evidence>
<proteinExistence type="predicted"/>
<protein>
    <recommendedName>
        <fullName evidence="2">Plasmodium RESA N-terminal domain-containing protein</fullName>
    </recommendedName>
</protein>
<sequence>MRNNEKYNIFSMYNADENQKGKVHYISFKYLCWCLYIIGFYCLLLSKSLRNCSYGIVNISNVYERNLGEVEEYNYWPQRKSYLKYKKEDVNKIKSNINKRKYNEQMVEKYENIINKNLWIMNMEKENYNHINNMNYNDISKNLTEKELRNVLDSLGECPSKDDLINIWFHTLGIAKDGFDNILNVLKASIEKYADKNILKYISSTFQNKHFLYDNIWTIDVFSFCRTVGDEELAYTKKFFSLINGKHTLDDVLKFIYSFLERFDKLKKELHEEYQEEILRKVAKTMNKKKKN</sequence>
<keyword evidence="1" id="KW-0812">Transmembrane</keyword>
<dbReference type="Pfam" id="PF09687">
    <property type="entry name" value="PRESAN"/>
    <property type="match status" value="1"/>
</dbReference>
<evidence type="ECO:0000313" key="3">
    <source>
        <dbReference type="EMBL" id="CDO62100.1"/>
    </source>
</evidence>
<accession>A0A060RMV1</accession>
<dbReference type="InterPro" id="IPR019111">
    <property type="entry name" value="PRESA_N"/>
</dbReference>
<keyword evidence="4" id="KW-1185">Reference proteome</keyword>
<dbReference type="PhylomeDB" id="A0A060RMV1"/>
<feature type="domain" description="Plasmodium RESA N-terminal" evidence="2">
    <location>
        <begin position="142"/>
        <end position="274"/>
    </location>
</feature>
<keyword evidence="1" id="KW-1133">Transmembrane helix</keyword>